<dbReference type="CDD" id="cd06093">
    <property type="entry name" value="PX_domain"/>
    <property type="match status" value="1"/>
</dbReference>
<dbReference type="AlphaFoldDB" id="A0A0V0QF88"/>
<evidence type="ECO:0000259" key="1">
    <source>
        <dbReference type="PROSITE" id="PS50195"/>
    </source>
</evidence>
<dbReference type="PANTHER" id="PTHR10555:SF170">
    <property type="entry name" value="FI18122P1"/>
    <property type="match status" value="1"/>
</dbReference>
<proteinExistence type="predicted"/>
<comment type="caution">
    <text evidence="2">The sequence shown here is derived from an EMBL/GenBank/DDBJ whole genome shotgun (WGS) entry which is preliminary data.</text>
</comment>
<dbReference type="OrthoDB" id="422186at2759"/>
<dbReference type="GO" id="GO:0035091">
    <property type="term" value="F:phosphatidylinositol binding"/>
    <property type="evidence" value="ECO:0007669"/>
    <property type="project" value="InterPro"/>
</dbReference>
<name>A0A0V0QF88_PSEPJ</name>
<gene>
    <name evidence="2" type="ORF">PPERSA_02038</name>
</gene>
<dbReference type="OMA" id="KCELLRH"/>
<organism evidence="2 3">
    <name type="scientific">Pseudocohnilembus persalinus</name>
    <name type="common">Ciliate</name>
    <dbReference type="NCBI Taxonomy" id="266149"/>
    <lineage>
        <taxon>Eukaryota</taxon>
        <taxon>Sar</taxon>
        <taxon>Alveolata</taxon>
        <taxon>Ciliophora</taxon>
        <taxon>Intramacronucleata</taxon>
        <taxon>Oligohymenophorea</taxon>
        <taxon>Scuticociliatia</taxon>
        <taxon>Philasterida</taxon>
        <taxon>Pseudocohnilembidae</taxon>
        <taxon>Pseudocohnilembus</taxon>
    </lineage>
</organism>
<dbReference type="InParanoid" id="A0A0V0QF88"/>
<dbReference type="InterPro" id="IPR036871">
    <property type="entry name" value="PX_dom_sf"/>
</dbReference>
<dbReference type="PANTHER" id="PTHR10555">
    <property type="entry name" value="SORTING NEXIN"/>
    <property type="match status" value="1"/>
</dbReference>
<dbReference type="Gene3D" id="3.30.1520.10">
    <property type="entry name" value="Phox-like domain"/>
    <property type="match status" value="1"/>
</dbReference>
<dbReference type="Pfam" id="PF00787">
    <property type="entry name" value="PX"/>
    <property type="match status" value="1"/>
</dbReference>
<dbReference type="GO" id="GO:0005768">
    <property type="term" value="C:endosome"/>
    <property type="evidence" value="ECO:0007669"/>
    <property type="project" value="TreeGrafter"/>
</dbReference>
<dbReference type="EMBL" id="LDAU01000181">
    <property type="protein sequence ID" value="KRX00859.1"/>
    <property type="molecule type" value="Genomic_DNA"/>
</dbReference>
<evidence type="ECO:0000313" key="3">
    <source>
        <dbReference type="Proteomes" id="UP000054937"/>
    </source>
</evidence>
<dbReference type="SUPFAM" id="SSF64268">
    <property type="entry name" value="PX domain"/>
    <property type="match status" value="1"/>
</dbReference>
<keyword evidence="3" id="KW-1185">Reference proteome</keyword>
<dbReference type="PROSITE" id="PS50195">
    <property type="entry name" value="PX"/>
    <property type="match status" value="1"/>
</dbReference>
<dbReference type="SMART" id="SM00312">
    <property type="entry name" value="PX"/>
    <property type="match status" value="1"/>
</dbReference>
<protein>
    <submittedName>
        <fullName evidence="2">Phox homologous domain</fullName>
    </submittedName>
</protein>
<evidence type="ECO:0000313" key="2">
    <source>
        <dbReference type="EMBL" id="KRX00859.1"/>
    </source>
</evidence>
<dbReference type="Proteomes" id="UP000054937">
    <property type="component" value="Unassembled WGS sequence"/>
</dbReference>
<reference evidence="2 3" key="1">
    <citation type="journal article" date="2015" name="Sci. Rep.">
        <title>Genome of the facultative scuticociliatosis pathogen Pseudocohnilembus persalinus provides insight into its virulence through horizontal gene transfer.</title>
        <authorList>
            <person name="Xiong J."/>
            <person name="Wang G."/>
            <person name="Cheng J."/>
            <person name="Tian M."/>
            <person name="Pan X."/>
            <person name="Warren A."/>
            <person name="Jiang C."/>
            <person name="Yuan D."/>
            <person name="Miao W."/>
        </authorList>
    </citation>
    <scope>NUCLEOTIDE SEQUENCE [LARGE SCALE GENOMIC DNA]</scope>
    <source>
        <strain evidence="2">36N120E</strain>
    </source>
</reference>
<dbReference type="InterPro" id="IPR001683">
    <property type="entry name" value="PX_dom"/>
</dbReference>
<feature type="domain" description="PX" evidence="1">
    <location>
        <begin position="216"/>
        <end position="324"/>
    </location>
</feature>
<accession>A0A0V0QF88</accession>
<sequence>MADEKEKKQLYLREQIMDKGYDAQQFLSYISEYKNGESGLTIENWTFEELQNIVQQFTNQFQPVCITNVNYDENQAQQEEEQQDELEDYDIELNNEIIHQPGNNNNNQQNNEEYDEYEQRFLKKFEKKLQDEGYEDEKQNQNEENQEEAEGFEQIQIMEENKDENPNDQQAQQEKKKLQAFQLIKIPKFQTTEEPIQLDIKCEQHVSTIPIYSKIKVVVRDPIKASSGLLGFQTHYSFKIVTKPYNWEVRRKMKDFMGLRNVLLKLFPAKIIPPLDTENTEQTQHQLNKRMKYLKSFIDDLKASPEIWSNEYVVNFLSLKDDQKFEKIMKHSEKEKEIQKIKDMANFTGLQKIRLTNSTYTYKEESQKYLNTAENTYKKLQLLSKQLKKDFEGTAHTLSSIGIAYHELFGAFNDFDSKTSEGKESHSKLKDSYVSFNNILMQWSKEMQQFQSQISDKMTHFFKFAHNEISCFKELHKKANDVENNYFKYKTSLNHKKEKAFKLDSSKWEIEKEDKEKAMKYKDNKEQIFKLMYKRDTKYEQYLREQFAFWTSTVASEFQRNFIKKSDDYAEFFKQFAKSQTNIINELLGTWGRITQDLGFENPFPIPRELPPGRLSVNLDDNEIIDLPQKQQE</sequence>